<keyword evidence="4 8" id="KW-0456">Lyase</keyword>
<dbReference type="InterPro" id="IPR011990">
    <property type="entry name" value="TPR-like_helical_dom_sf"/>
</dbReference>
<dbReference type="GO" id="GO:0046872">
    <property type="term" value="F:metal ion binding"/>
    <property type="evidence" value="ECO:0007669"/>
    <property type="project" value="InterPro"/>
</dbReference>
<dbReference type="AlphaFoldDB" id="A0A9P6W6A8"/>
<dbReference type="InterPro" id="IPR013785">
    <property type="entry name" value="Aldolase_TIM"/>
</dbReference>
<gene>
    <name evidence="11" type="ORF">C6P46_002127</name>
</gene>
<evidence type="ECO:0000313" key="12">
    <source>
        <dbReference type="Proteomes" id="UP000777482"/>
    </source>
</evidence>
<dbReference type="GO" id="GO:0006893">
    <property type="term" value="P:Golgi to plasma membrane transport"/>
    <property type="evidence" value="ECO:0007669"/>
    <property type="project" value="TreeGrafter"/>
</dbReference>
<evidence type="ECO:0000256" key="4">
    <source>
        <dbReference type="ARBA" id="ARBA00023239"/>
    </source>
</evidence>
<evidence type="ECO:0000256" key="2">
    <source>
        <dbReference type="ARBA" id="ARBA00008055"/>
    </source>
</evidence>
<keyword evidence="3" id="KW-0350">Heme biosynthesis</keyword>
<dbReference type="FunFam" id="1.25.40.10:FF:000149">
    <property type="entry name" value="Clathrin-coated vesiclec protein (Bud7)"/>
    <property type="match status" value="1"/>
</dbReference>
<comment type="subunit">
    <text evidence="8">Homooctamer.</text>
</comment>
<evidence type="ECO:0000256" key="9">
    <source>
        <dbReference type="RuleBase" id="RU004161"/>
    </source>
</evidence>
<dbReference type="Gene3D" id="3.20.20.70">
    <property type="entry name" value="Aldolase class I"/>
    <property type="match status" value="2"/>
</dbReference>
<dbReference type="InterPro" id="IPR030656">
    <property type="entry name" value="ALAD_AS"/>
</dbReference>
<comment type="pathway">
    <text evidence="1">Porphyrin-containing compound metabolism; protoporphyrin-IX biosynthesis; coproporphyrinogen-III from 5-aminolevulinate: step 1/4.</text>
</comment>
<reference evidence="11 12" key="1">
    <citation type="submission" date="2020-11" db="EMBL/GenBank/DDBJ databases">
        <title>Kefir isolates.</title>
        <authorList>
            <person name="Marcisauskas S."/>
            <person name="Kim Y."/>
            <person name="Blasche S."/>
        </authorList>
    </citation>
    <scope>NUCLEOTIDE SEQUENCE [LARGE SCALE GENOMIC DNA]</scope>
    <source>
        <strain evidence="11 12">KR</strain>
    </source>
</reference>
<evidence type="ECO:0000313" key="11">
    <source>
        <dbReference type="EMBL" id="KAG0663901.1"/>
    </source>
</evidence>
<comment type="function">
    <text evidence="6">Catalyzes an early step in the biosynthesis of tetrapyrroles. Binds two molecules of 5-aminolevulinate per subunit, each at a distinct site, and catalyzes their condensation to form porphobilinogen.</text>
</comment>
<comment type="catalytic activity">
    <reaction evidence="7 8">
        <text>2 5-aminolevulinate = porphobilinogen + 2 H2O + H(+)</text>
        <dbReference type="Rhea" id="RHEA:24064"/>
        <dbReference type="ChEBI" id="CHEBI:15377"/>
        <dbReference type="ChEBI" id="CHEBI:15378"/>
        <dbReference type="ChEBI" id="CHEBI:58126"/>
        <dbReference type="ChEBI" id="CHEBI:356416"/>
        <dbReference type="EC" id="4.2.1.24"/>
    </reaction>
</comment>
<accession>A0A9P6W6A8</accession>
<dbReference type="GO" id="GO:0006783">
    <property type="term" value="P:heme biosynthetic process"/>
    <property type="evidence" value="ECO:0007669"/>
    <property type="project" value="UniProtKB-KW"/>
</dbReference>
<dbReference type="EMBL" id="PUHQ01000017">
    <property type="protein sequence ID" value="KAG0663901.1"/>
    <property type="molecule type" value="Genomic_DNA"/>
</dbReference>
<dbReference type="SUPFAM" id="SSF48452">
    <property type="entry name" value="TPR-like"/>
    <property type="match status" value="1"/>
</dbReference>
<keyword evidence="5 8" id="KW-0627">Porphyrin biosynthesis</keyword>
<sequence length="1207" mass="132672">MSEFFKDQPEFIELDLGESLISRTETLGQFLTPFLSAWAISQQASGDQHGRILGAGAMVGRQSAYTGETGTRSRNIDHHLTKAEPKTDGPYALLLTASFRELGPPDLCHVIKTTGRAGQKDVGSYHYVSGVDASSSASLAAYINSLTYTVEETSSWFFGSSAAKSGWRVRGGAFCSFNAFSRVDVRVEVKIPGGVEAYAIDVRGERHEATPQMWQEVYLSAILRAILYADDPSYRLAGFRKLDPITSLDAEMRFVAAAEAAFFKGWQLGSEPEVQVATVVSNHLATGLMKYFGDAARYGPLINLFEKLVVKEGEVACLLAQSYLGMNEEVKAVRVLQSAIQQHPQSYSLLHVQCDFLRSKGRTEWALKLAKEAVNCAPSEFVTWAKLTEVNMELGRYTDALLTLNSCPMFTWAERDLHRMPTPAKSHLPIKEFIASSGILDDENTSSHSSDADVALLRLPAPSLRGTFAKAYVLLAKLVSLVGWDELLKCRSQVFVMEEEYRAHRAADGPSESPLVPNGGTESASGTDETEGPGPLALATDDEASEKAPSVKEAEEEEENQSEAVPSIPTIAVNGQTEDGQQIDGDDSSAAEIPTIKVSTESDGEREREELKRFEESEAGRKAREVVGKPNQARQASEEDGEAGSNAAADAVATSEGKSSSSPTIQNKRLCERWLDNLFMVLYEDLRIFTIWRAEVAHFKAQHLPYRKTGTEWEILGELAQRLHHREEAKDAFQRALDQKFSAKAWLKLLEIYVDEGDVQRSLNAAIRLSVYQHRWYMEQSYPTAVAKELFKLIRRDGLAKISYSLVSMNIPQPILKTVMQPYFALVPLSPALRHASIAHTPAYSRFFADMPAAARQPRGEDYDVPAASILAGGYHHPLLRSLQAERHLTKDMLMYPIFITDEPDAEVEIKSLPGQKRWGINRLKGFLAPLVAKGLRSVILFGVPVVREKDARGSLADDPETPVILATKLIRREFPSLVIACDVCLCEYTSHGHCGELCALETLTKAEQEAKAKIIDNKASVKRMQEVSLAYARAGAHIVAPSDMMDGRIGAIKQALVDEGFGNRCSVMSYSAKFASNMYGPFRTGNCLGLVGLRDVAEGADFLMVKPALPYLDIMSEARELAPNHPLACYQVSGEFSMLHAGAQAGVYDLKAMAFETVEGFLRAGASFSASEGGVLVLTLTHTSAGCTLVLTYFTPDFLDWLDEDR</sequence>
<dbReference type="PROSITE" id="PS00169">
    <property type="entry name" value="D_ALA_DEHYDRATASE"/>
    <property type="match status" value="1"/>
</dbReference>
<comment type="caution">
    <text evidence="11">The sequence shown here is derived from an EMBL/GenBank/DDBJ whole genome shotgun (WGS) entry which is preliminary data.</text>
</comment>
<dbReference type="GO" id="GO:0004655">
    <property type="term" value="F:porphobilinogen synthase activity"/>
    <property type="evidence" value="ECO:0007669"/>
    <property type="project" value="UniProtKB-EC"/>
</dbReference>
<evidence type="ECO:0000256" key="5">
    <source>
        <dbReference type="ARBA" id="ARBA00023244"/>
    </source>
</evidence>
<feature type="region of interest" description="Disordered" evidence="10">
    <location>
        <begin position="504"/>
        <end position="664"/>
    </location>
</feature>
<dbReference type="GO" id="GO:0034044">
    <property type="term" value="C:exomer complex"/>
    <property type="evidence" value="ECO:0007669"/>
    <property type="project" value="TreeGrafter"/>
</dbReference>
<dbReference type="PANTHER" id="PTHR31975">
    <property type="entry name" value="BUD SITE SELECTION PROTEIN 7-RELATED"/>
    <property type="match status" value="1"/>
</dbReference>
<dbReference type="Pfam" id="PF09295">
    <property type="entry name" value="ChAPs"/>
    <property type="match status" value="1"/>
</dbReference>
<evidence type="ECO:0000256" key="3">
    <source>
        <dbReference type="ARBA" id="ARBA00023133"/>
    </source>
</evidence>
<evidence type="ECO:0000256" key="1">
    <source>
        <dbReference type="ARBA" id="ARBA00004694"/>
    </source>
</evidence>
<dbReference type="PANTHER" id="PTHR31975:SF1">
    <property type="entry name" value="BUD SITE SELECTION PROTEIN 7-RELATED"/>
    <property type="match status" value="1"/>
</dbReference>
<dbReference type="SMART" id="SM01004">
    <property type="entry name" value="ALAD"/>
    <property type="match status" value="1"/>
</dbReference>
<protein>
    <recommendedName>
        <fullName evidence="8">Delta-aminolevulinic acid dehydratase</fullName>
        <ecNumber evidence="8">4.2.1.24</ecNumber>
    </recommendedName>
</protein>
<comment type="similarity">
    <text evidence="2 9">Belongs to the ALAD family.</text>
</comment>
<dbReference type="Pfam" id="PF00490">
    <property type="entry name" value="ALAD"/>
    <property type="match status" value="2"/>
</dbReference>
<proteinExistence type="inferred from homology"/>
<name>A0A9P6W6A8_RHOMI</name>
<evidence type="ECO:0000256" key="6">
    <source>
        <dbReference type="ARBA" id="ARBA00025628"/>
    </source>
</evidence>
<dbReference type="PRINTS" id="PR00144">
    <property type="entry name" value="DALDHYDRTASE"/>
</dbReference>
<dbReference type="Proteomes" id="UP000777482">
    <property type="component" value="Unassembled WGS sequence"/>
</dbReference>
<evidence type="ECO:0000256" key="7">
    <source>
        <dbReference type="ARBA" id="ARBA00047651"/>
    </source>
</evidence>
<dbReference type="EC" id="4.2.1.24" evidence="8"/>
<keyword evidence="12" id="KW-1185">Reference proteome</keyword>
<evidence type="ECO:0000256" key="10">
    <source>
        <dbReference type="SAM" id="MobiDB-lite"/>
    </source>
</evidence>
<organism evidence="11 12">
    <name type="scientific">Rhodotorula mucilaginosa</name>
    <name type="common">Yeast</name>
    <name type="synonym">Rhodotorula rubra</name>
    <dbReference type="NCBI Taxonomy" id="5537"/>
    <lineage>
        <taxon>Eukaryota</taxon>
        <taxon>Fungi</taxon>
        <taxon>Dikarya</taxon>
        <taxon>Basidiomycota</taxon>
        <taxon>Pucciniomycotina</taxon>
        <taxon>Microbotryomycetes</taxon>
        <taxon>Sporidiobolales</taxon>
        <taxon>Sporidiobolaceae</taxon>
        <taxon>Rhodotorula</taxon>
    </lineage>
</organism>
<dbReference type="InterPro" id="IPR001731">
    <property type="entry name" value="ALAD"/>
</dbReference>
<dbReference type="InterPro" id="IPR015374">
    <property type="entry name" value="ChAPs"/>
</dbReference>
<dbReference type="OrthoDB" id="434695at2759"/>
<dbReference type="SUPFAM" id="SSF51569">
    <property type="entry name" value="Aldolase"/>
    <property type="match status" value="1"/>
</dbReference>
<evidence type="ECO:0000256" key="8">
    <source>
        <dbReference type="RuleBase" id="RU000515"/>
    </source>
</evidence>
<dbReference type="Gene3D" id="1.25.40.10">
    <property type="entry name" value="Tetratricopeptide repeat domain"/>
    <property type="match status" value="2"/>
</dbReference>
<feature type="compositionally biased region" description="Basic and acidic residues" evidence="10">
    <location>
        <begin position="603"/>
        <end position="627"/>
    </location>
</feature>